<dbReference type="GO" id="GO:0016998">
    <property type="term" value="P:cell wall macromolecule catabolic process"/>
    <property type="evidence" value="ECO:0007669"/>
    <property type="project" value="InterPro"/>
</dbReference>
<dbReference type="RefSeq" id="WP_136598344.1">
    <property type="nucleotide sequence ID" value="NZ_STGV01000003.1"/>
</dbReference>
<evidence type="ECO:0000313" key="2">
    <source>
        <dbReference type="EMBL" id="THV22901.1"/>
    </source>
</evidence>
<dbReference type="GO" id="GO:0004568">
    <property type="term" value="F:chitinase activity"/>
    <property type="evidence" value="ECO:0007669"/>
    <property type="project" value="InterPro"/>
</dbReference>
<dbReference type="OrthoDB" id="3078754at2"/>
<proteinExistence type="predicted"/>
<dbReference type="SUPFAM" id="SSF53955">
    <property type="entry name" value="Lysozyme-like"/>
    <property type="match status" value="1"/>
</dbReference>
<comment type="caution">
    <text evidence="2">The sequence shown here is derived from an EMBL/GenBank/DDBJ whole genome shotgun (WGS) entry which is preliminary data.</text>
</comment>
<dbReference type="Proteomes" id="UP000308828">
    <property type="component" value="Unassembled WGS sequence"/>
</dbReference>
<protein>
    <recommendedName>
        <fullName evidence="1">Glycoside hydrolase family 19 catalytic domain-containing protein</fullName>
    </recommendedName>
</protein>
<dbReference type="AlphaFoldDB" id="A0A4S8P0W1"/>
<evidence type="ECO:0000313" key="3">
    <source>
        <dbReference type="Proteomes" id="UP000308828"/>
    </source>
</evidence>
<dbReference type="InterPro" id="IPR023346">
    <property type="entry name" value="Lysozyme-like_dom_sf"/>
</dbReference>
<dbReference type="Pfam" id="PF00182">
    <property type="entry name" value="Glyco_hydro_19"/>
    <property type="match status" value="1"/>
</dbReference>
<dbReference type="GO" id="GO:0006032">
    <property type="term" value="P:chitin catabolic process"/>
    <property type="evidence" value="ECO:0007669"/>
    <property type="project" value="InterPro"/>
</dbReference>
<organism evidence="2 3">
    <name type="scientific">Peteryoungia ipomoeae</name>
    <dbReference type="NCBI Taxonomy" id="1210932"/>
    <lineage>
        <taxon>Bacteria</taxon>
        <taxon>Pseudomonadati</taxon>
        <taxon>Pseudomonadota</taxon>
        <taxon>Alphaproteobacteria</taxon>
        <taxon>Hyphomicrobiales</taxon>
        <taxon>Rhizobiaceae</taxon>
        <taxon>Peteryoungia</taxon>
    </lineage>
</organism>
<name>A0A4S8P0W1_9HYPH</name>
<gene>
    <name evidence="2" type="ORF">FAA97_09640</name>
</gene>
<feature type="domain" description="Glycoside hydrolase family 19 catalytic" evidence="1">
    <location>
        <begin position="103"/>
        <end position="142"/>
    </location>
</feature>
<dbReference type="InterPro" id="IPR000726">
    <property type="entry name" value="Glyco_hydro_19_cat"/>
</dbReference>
<evidence type="ECO:0000259" key="1">
    <source>
        <dbReference type="Pfam" id="PF00182"/>
    </source>
</evidence>
<reference evidence="2 3" key="1">
    <citation type="submission" date="2019-04" db="EMBL/GenBank/DDBJ databases">
        <title>Genome sequence of strain shin9-1.</title>
        <authorList>
            <person name="Gao J."/>
            <person name="Sun J."/>
        </authorList>
    </citation>
    <scope>NUCLEOTIDE SEQUENCE [LARGE SCALE GENOMIC DNA]</scope>
    <source>
        <strain evidence="3">shin9-1</strain>
    </source>
</reference>
<dbReference type="Gene3D" id="1.10.530.10">
    <property type="match status" value="1"/>
</dbReference>
<accession>A0A4S8P0W1</accession>
<sequence length="208" mass="23252">MRINRKIFFDAVRPGLFGGALSRAQVAGCEVILDRARGRNGGFFDPRMLAYMLATVHHETAATFEPVRETRARTDEEAVARLERAYRAGRLPTVSKPYWRRDGNGRSYYGRGFVQLTHRDNYERMGQVVGLDLVAEPDLAMKPDVAATILVCGMQEGLFTGARLLDFFSGQKADWTGARKIINGRDRAKTIAGLAIRYDAAIRMALTH</sequence>
<keyword evidence="3" id="KW-1185">Reference proteome</keyword>
<dbReference type="EMBL" id="STGV01000003">
    <property type="protein sequence ID" value="THV22901.1"/>
    <property type="molecule type" value="Genomic_DNA"/>
</dbReference>